<protein>
    <submittedName>
        <fullName evidence="1">Uncharacterized protein</fullName>
    </submittedName>
</protein>
<name>A0A327K0H4_9BRAD</name>
<organism evidence="1 2">
    <name type="scientific">Rhodoplanes elegans</name>
    <dbReference type="NCBI Taxonomy" id="29408"/>
    <lineage>
        <taxon>Bacteria</taxon>
        <taxon>Pseudomonadati</taxon>
        <taxon>Pseudomonadota</taxon>
        <taxon>Alphaproteobacteria</taxon>
        <taxon>Hyphomicrobiales</taxon>
        <taxon>Nitrobacteraceae</taxon>
        <taxon>Rhodoplanes</taxon>
    </lineage>
</organism>
<dbReference type="RefSeq" id="WP_111359952.1">
    <property type="nucleotide sequence ID" value="NZ_NHSK01000161.1"/>
</dbReference>
<dbReference type="EMBL" id="NPEU01000514">
    <property type="protein sequence ID" value="RAI31296.1"/>
    <property type="molecule type" value="Genomic_DNA"/>
</dbReference>
<reference evidence="1 2" key="1">
    <citation type="submission" date="2017-07" db="EMBL/GenBank/DDBJ databases">
        <title>Draft Genome Sequences of Select Purple Nonsulfur Bacteria.</title>
        <authorList>
            <person name="Lasarre B."/>
            <person name="Mckinlay J.B."/>
        </authorList>
    </citation>
    <scope>NUCLEOTIDE SEQUENCE [LARGE SCALE GENOMIC DNA]</scope>
    <source>
        <strain evidence="1 2">DSM 11907</strain>
    </source>
</reference>
<dbReference type="AlphaFoldDB" id="A0A327K0H4"/>
<evidence type="ECO:0000313" key="2">
    <source>
        <dbReference type="Proteomes" id="UP000248863"/>
    </source>
</evidence>
<gene>
    <name evidence="1" type="ORF">CH338_26055</name>
</gene>
<dbReference type="OrthoDB" id="9864229at2"/>
<evidence type="ECO:0000313" key="1">
    <source>
        <dbReference type="EMBL" id="RAI31296.1"/>
    </source>
</evidence>
<sequence>MPRTPGLRRYSFRLHVNDRRLENELDGSFASDADAVQEAHSIAFELVHADAWWLTVKATIIVSDDAANEHAVPVREGAEHYRLATMARTDGPARLS</sequence>
<accession>A0A327K0H4</accession>
<comment type="caution">
    <text evidence="1">The sequence shown here is derived from an EMBL/GenBank/DDBJ whole genome shotgun (WGS) entry which is preliminary data.</text>
</comment>
<proteinExistence type="predicted"/>
<keyword evidence="2" id="KW-1185">Reference proteome</keyword>
<dbReference type="Proteomes" id="UP000248863">
    <property type="component" value="Unassembled WGS sequence"/>
</dbReference>